<dbReference type="GO" id="GO:0008483">
    <property type="term" value="F:transaminase activity"/>
    <property type="evidence" value="ECO:0007669"/>
    <property type="project" value="TreeGrafter"/>
</dbReference>
<dbReference type="SUPFAM" id="SSF53383">
    <property type="entry name" value="PLP-dependent transferases"/>
    <property type="match status" value="1"/>
</dbReference>
<protein>
    <recommendedName>
        <fullName evidence="4">DegT/DnrJ/EryC1/StrS aminotransferase</fullName>
    </recommendedName>
</protein>
<comment type="similarity">
    <text evidence="1">Belongs to the DegT/DnrJ/EryC1 family.</text>
</comment>
<dbReference type="OrthoDB" id="82426at2157"/>
<dbReference type="InterPro" id="IPR000653">
    <property type="entry name" value="DegT/StrS_aminotransferase"/>
</dbReference>
<keyword evidence="3" id="KW-1185">Reference proteome</keyword>
<evidence type="ECO:0008006" key="4">
    <source>
        <dbReference type="Google" id="ProtNLM"/>
    </source>
</evidence>
<dbReference type="Gene3D" id="3.40.640.10">
    <property type="entry name" value="Type I PLP-dependent aspartate aminotransferase-like (Major domain)"/>
    <property type="match status" value="1"/>
</dbReference>
<evidence type="ECO:0000313" key="2">
    <source>
        <dbReference type="EMBL" id="SCG84894.1"/>
    </source>
</evidence>
<dbReference type="InterPro" id="IPR015421">
    <property type="entry name" value="PyrdxlP-dep_Trfase_major"/>
</dbReference>
<dbReference type="GO" id="GO:0030170">
    <property type="term" value="F:pyridoxal phosphate binding"/>
    <property type="evidence" value="ECO:0007669"/>
    <property type="project" value="TreeGrafter"/>
</dbReference>
<dbReference type="AlphaFoldDB" id="A0A1D3KZS0"/>
<dbReference type="PANTHER" id="PTHR30244">
    <property type="entry name" value="TRANSAMINASE"/>
    <property type="match status" value="1"/>
</dbReference>
<gene>
    <name evidence="2" type="ORF">MCBB_0313</name>
</gene>
<sequence>MIQLELIFRRPSRTAREAMCQSALNLKHVPGGRYEEVSTAEEIVAETTGHEYSKIVGSGNSAILAVMSSFKERVMVPDQGGWSGFRKMADFRGIETVEVPTDEGLINPDVLNDYLKVKSPEALFMTSFAGYMAEQLVKDLYEVCEDNGVLLVEDASGSIGDPEKRLANGNHAHVIIASTGTPKTVNVGNGGFITTDDKKLLDNSSYILKSLKADPVTCAGIAEEIKNAPEIISKTLKSCEILKKELNELKIYHKNKRGINVCIFHENPKRMGYNLRQNLKVEGGGIVTVCPRYDRIKEKGVCIELKNLDVKCLNRHNILQASEIILDVIRSS</sequence>
<name>A0A1D3KZS0_9EURY</name>
<dbReference type="RefSeq" id="WP_084789734.1">
    <property type="nucleotide sequence ID" value="NZ_LT607756.1"/>
</dbReference>
<evidence type="ECO:0000256" key="1">
    <source>
        <dbReference type="RuleBase" id="RU004508"/>
    </source>
</evidence>
<proteinExistence type="inferred from homology"/>
<dbReference type="Pfam" id="PF01041">
    <property type="entry name" value="DegT_DnrJ_EryC1"/>
    <property type="match status" value="1"/>
</dbReference>
<dbReference type="KEGG" id="mcub:MCBB_0313"/>
<dbReference type="GO" id="GO:0000271">
    <property type="term" value="P:polysaccharide biosynthetic process"/>
    <property type="evidence" value="ECO:0007669"/>
    <property type="project" value="TreeGrafter"/>
</dbReference>
<accession>A0A1D3KZS0</accession>
<dbReference type="GeneID" id="30411177"/>
<dbReference type="STRING" id="118062.MCBB_0313"/>
<dbReference type="PANTHER" id="PTHR30244:SF34">
    <property type="entry name" value="DTDP-4-AMINO-4,6-DIDEOXYGALACTOSE TRANSAMINASE"/>
    <property type="match status" value="1"/>
</dbReference>
<dbReference type="EMBL" id="LT607756">
    <property type="protein sequence ID" value="SCG84894.1"/>
    <property type="molecule type" value="Genomic_DNA"/>
</dbReference>
<dbReference type="Proteomes" id="UP000094707">
    <property type="component" value="Chromosome I"/>
</dbReference>
<evidence type="ECO:0000313" key="3">
    <source>
        <dbReference type="Proteomes" id="UP000094707"/>
    </source>
</evidence>
<keyword evidence="1" id="KW-0663">Pyridoxal phosphate</keyword>
<organism evidence="2 3">
    <name type="scientific">Methanobacterium congolense</name>
    <dbReference type="NCBI Taxonomy" id="118062"/>
    <lineage>
        <taxon>Archaea</taxon>
        <taxon>Methanobacteriati</taxon>
        <taxon>Methanobacteriota</taxon>
        <taxon>Methanomada group</taxon>
        <taxon>Methanobacteria</taxon>
        <taxon>Methanobacteriales</taxon>
        <taxon>Methanobacteriaceae</taxon>
        <taxon>Methanobacterium</taxon>
    </lineage>
</organism>
<dbReference type="InterPro" id="IPR015424">
    <property type="entry name" value="PyrdxlP-dep_Trfase"/>
</dbReference>
<reference evidence="2 3" key="1">
    <citation type="submission" date="2016-08" db="EMBL/GenBank/DDBJ databases">
        <authorList>
            <person name="Seilhamer J.J."/>
        </authorList>
    </citation>
    <scope>NUCLEOTIDE SEQUENCE [LARGE SCALE GENOMIC DNA]</scope>
    <source>
        <strain evidence="2">Buetzberg</strain>
    </source>
</reference>